<dbReference type="PRINTS" id="PR00095">
    <property type="entry name" value="ANTSNTHASEI"/>
</dbReference>
<evidence type="ECO:0000313" key="12">
    <source>
        <dbReference type="EMBL" id="ALE09124.1"/>
    </source>
</evidence>
<dbReference type="Pfam" id="PF04715">
    <property type="entry name" value="Anth_synt_I_N"/>
    <property type="match status" value="1"/>
</dbReference>
<evidence type="ECO:0000256" key="1">
    <source>
        <dbReference type="ARBA" id="ARBA00001946"/>
    </source>
</evidence>
<dbReference type="EMBL" id="CP010411">
    <property type="protein sequence ID" value="ALE09124.1"/>
    <property type="molecule type" value="Genomic_DNA"/>
</dbReference>
<dbReference type="PATRIC" id="fig|1682.24.peg.1047"/>
<keyword evidence="5" id="KW-0808">Transferase</keyword>
<dbReference type="SUPFAM" id="SSF56322">
    <property type="entry name" value="ADC synthase"/>
    <property type="match status" value="1"/>
</dbReference>
<evidence type="ECO:0000256" key="6">
    <source>
        <dbReference type="ARBA" id="ARBA00022723"/>
    </source>
</evidence>
<evidence type="ECO:0000256" key="10">
    <source>
        <dbReference type="ARBA" id="ARBA00047683"/>
    </source>
</evidence>
<evidence type="ECO:0000256" key="11">
    <source>
        <dbReference type="SAM" id="MobiDB-lite"/>
    </source>
</evidence>
<comment type="catalytic activity">
    <reaction evidence="10">
        <text>chorismate + L-glutamine = anthranilate + pyruvate + L-glutamate + H(+)</text>
        <dbReference type="Rhea" id="RHEA:21732"/>
        <dbReference type="ChEBI" id="CHEBI:15361"/>
        <dbReference type="ChEBI" id="CHEBI:15378"/>
        <dbReference type="ChEBI" id="CHEBI:16567"/>
        <dbReference type="ChEBI" id="CHEBI:29748"/>
        <dbReference type="ChEBI" id="CHEBI:29985"/>
        <dbReference type="ChEBI" id="CHEBI:58359"/>
        <dbReference type="EC" id="4.1.3.27"/>
    </reaction>
</comment>
<feature type="region of interest" description="Disordered" evidence="11">
    <location>
        <begin position="268"/>
        <end position="292"/>
    </location>
</feature>
<dbReference type="InterPro" id="IPR006805">
    <property type="entry name" value="Anth_synth_I_N"/>
</dbReference>
<comment type="cofactor">
    <cofactor evidence="1">
        <name>Mg(2+)</name>
        <dbReference type="ChEBI" id="CHEBI:18420"/>
    </cofactor>
</comment>
<dbReference type="InterPro" id="IPR005801">
    <property type="entry name" value="ADC_synthase"/>
</dbReference>
<dbReference type="InterPro" id="IPR005802">
    <property type="entry name" value="ADC_synth_comp_1"/>
</dbReference>
<dbReference type="Proteomes" id="UP000067206">
    <property type="component" value="Chromosome"/>
</dbReference>
<keyword evidence="6" id="KW-0479">Metal-binding</keyword>
<dbReference type="InterPro" id="IPR019999">
    <property type="entry name" value="Anth_synth_I-like"/>
</dbReference>
<feature type="compositionally biased region" description="Basic and acidic residues" evidence="11">
    <location>
        <begin position="279"/>
        <end position="292"/>
    </location>
</feature>
<dbReference type="PANTHER" id="PTHR11236:SF48">
    <property type="entry name" value="ISOCHORISMATE SYNTHASE MENF"/>
    <property type="match status" value="1"/>
</dbReference>
<evidence type="ECO:0000256" key="8">
    <source>
        <dbReference type="ARBA" id="ARBA00023239"/>
    </source>
</evidence>
<keyword evidence="8" id="KW-0456">Lyase</keyword>
<dbReference type="GO" id="GO:0004049">
    <property type="term" value="F:anthranilate synthase activity"/>
    <property type="evidence" value="ECO:0007669"/>
    <property type="project" value="UniProtKB-EC"/>
</dbReference>
<name>A0A0M4MEA1_BIFLI</name>
<gene>
    <name evidence="12" type="ORF">RY67_1085</name>
</gene>
<dbReference type="Pfam" id="PF00425">
    <property type="entry name" value="Chorismate_bind"/>
    <property type="match status" value="1"/>
</dbReference>
<comment type="subunit">
    <text evidence="2">Heterotetramer consisting of two non-identical subunits: a beta subunit (TrpG) and a large alpha subunit (TrpE).</text>
</comment>
<evidence type="ECO:0000256" key="9">
    <source>
        <dbReference type="ARBA" id="ARBA00025634"/>
    </source>
</evidence>
<evidence type="ECO:0000256" key="7">
    <source>
        <dbReference type="ARBA" id="ARBA00022842"/>
    </source>
</evidence>
<dbReference type="GO" id="GO:0009396">
    <property type="term" value="P:folic acid-containing compound biosynthetic process"/>
    <property type="evidence" value="ECO:0007669"/>
    <property type="project" value="InterPro"/>
</dbReference>
<evidence type="ECO:0000256" key="4">
    <source>
        <dbReference type="ARBA" id="ARBA00020653"/>
    </source>
</evidence>
<dbReference type="GO" id="GO:0000162">
    <property type="term" value="P:L-tryptophan biosynthetic process"/>
    <property type="evidence" value="ECO:0007669"/>
    <property type="project" value="TreeGrafter"/>
</dbReference>
<dbReference type="InterPro" id="IPR015890">
    <property type="entry name" value="Chorismate_C"/>
</dbReference>
<dbReference type="EC" id="2.6.1.85" evidence="3"/>
<proteinExistence type="predicted"/>
<organism evidence="12 13">
    <name type="scientific">Bifidobacterium longum subsp. infantis</name>
    <dbReference type="NCBI Taxonomy" id="1682"/>
    <lineage>
        <taxon>Bacteria</taxon>
        <taxon>Bacillati</taxon>
        <taxon>Actinomycetota</taxon>
        <taxon>Actinomycetes</taxon>
        <taxon>Bifidobacteriales</taxon>
        <taxon>Bifidobacteriaceae</taxon>
        <taxon>Bifidobacterium</taxon>
    </lineage>
</organism>
<dbReference type="AlphaFoldDB" id="A0A0M4MEA1"/>
<dbReference type="PANTHER" id="PTHR11236">
    <property type="entry name" value="AMINOBENZOATE/ANTHRANILATE SYNTHASE"/>
    <property type="match status" value="1"/>
</dbReference>
<comment type="function">
    <text evidence="9">Part of a heterotetrameric complex that catalyzes the two-step biosynthesis of anthranilate, an intermediate in the biosynthesis of L-tryptophan. In the first step, the glutamine-binding beta subunit (TrpG) of anthranilate synthase (AS) provides the glutamine amidotransferase activity which generates ammonia as a substrate that, along with chorismate, is used in the second step, catalyzed by the large alpha subunit of AS (TrpE) to produce anthranilate. In the absence of TrpG, TrpE can synthesize anthranilate directly from chorismate and high concentrations of ammonia.</text>
</comment>
<dbReference type="GO" id="GO:0046872">
    <property type="term" value="F:metal ion binding"/>
    <property type="evidence" value="ECO:0007669"/>
    <property type="project" value="UniProtKB-KW"/>
</dbReference>
<sequence>MSAQVFKLRTFRPLADIVECVRGEERFAFLDSSMPGAQGRYSILGLFPYSVIEHGRGGCLVDGVAVEGDFLDVVKKRLGPCDGARDPRLPLTGGAIGYLGYDFGRESCGVPTRHDPVAATPEASMVFYDLLLIEDVRSRALFCCCQGRTMTAAHALTWAQDLVDSCPPAPHPARRRSLAPCSSDFTRDGYGDALARLVDHLRAGDAYVVNMAQRLRLETSGSPYAIYRYLRTHNPAPFSAYLRAPGLDVCCSSMERFMEIRSGHVVTRPIKGTRPRGGTPDKDRANREELARSEKDHSELLMVVDLERNDLSIVCEPGSVGTDPDFAIETYPSVFHLVATVEGTLRKDRCAVDAVRAAFPTGSITGAPKVRAMQIIDELERAPRGLYTGSIGYFSDTGDCDFNVVIRTIVREGGETSLGVGGGITVESDFDFEYDETMQKARALREAASVDRGSIGEYNRGQNE</sequence>
<evidence type="ECO:0000256" key="2">
    <source>
        <dbReference type="ARBA" id="ARBA00011575"/>
    </source>
</evidence>
<accession>A0A0M4MEA1</accession>
<dbReference type="Gene3D" id="3.60.120.10">
    <property type="entry name" value="Anthranilate synthase"/>
    <property type="match status" value="1"/>
</dbReference>
<dbReference type="NCBIfam" id="TIGR00553">
    <property type="entry name" value="pabB"/>
    <property type="match status" value="1"/>
</dbReference>
<reference evidence="12 13" key="1">
    <citation type="submission" date="2014-12" db="EMBL/GenBank/DDBJ databases">
        <title>Complete genome sequence of Bifidobacterium longum subsp. infantis BT1.</title>
        <authorList>
            <person name="Kim J.F."/>
            <person name="Kwak M.-J."/>
        </authorList>
    </citation>
    <scope>NUCLEOTIDE SEQUENCE [LARGE SCALE GENOMIC DNA]</scope>
    <source>
        <strain evidence="12 13">BT1</strain>
    </source>
</reference>
<evidence type="ECO:0000313" key="13">
    <source>
        <dbReference type="Proteomes" id="UP000067206"/>
    </source>
</evidence>
<evidence type="ECO:0000256" key="5">
    <source>
        <dbReference type="ARBA" id="ARBA00022679"/>
    </source>
</evidence>
<keyword evidence="7" id="KW-0460">Magnesium</keyword>
<dbReference type="GO" id="GO:0046820">
    <property type="term" value="F:4-amino-4-deoxychorismate synthase activity"/>
    <property type="evidence" value="ECO:0007669"/>
    <property type="project" value="UniProtKB-EC"/>
</dbReference>
<evidence type="ECO:0000256" key="3">
    <source>
        <dbReference type="ARBA" id="ARBA00013139"/>
    </source>
</evidence>
<protein>
    <recommendedName>
        <fullName evidence="4">Anthranilate synthase component 1</fullName>
        <ecNumber evidence="3">2.6.1.85</ecNumber>
    </recommendedName>
</protein>
<dbReference type="RefSeq" id="WP_060620561.1">
    <property type="nucleotide sequence ID" value="NZ_CP010411.1"/>
</dbReference>